<reference evidence="2 5" key="1">
    <citation type="submission" date="2018-09" db="EMBL/GenBank/DDBJ databases">
        <title>Genomic investigation of the strawberry pathogen Phytophthora fragariae indicates pathogenicity is determined by transcriptional variation in three key races.</title>
        <authorList>
            <person name="Adams T.M."/>
            <person name="Armitage A.D."/>
            <person name="Sobczyk M.K."/>
            <person name="Bates H.J."/>
            <person name="Dunwell J.M."/>
            <person name="Nellist C.F."/>
            <person name="Harrison R.J."/>
        </authorList>
    </citation>
    <scope>NUCLEOTIDE SEQUENCE [LARGE SCALE GENOMIC DNA]</scope>
    <source>
        <strain evidence="3 4">NOV-71</strain>
        <strain evidence="2 5">SCRP245</strain>
    </source>
</reference>
<sequence>MRVLSAALRKSRTSDENRPMTVAGLAVPEAISQLKRDASNFEKRVKTAQPALSGMPSHQRRSERPSTTASSFDTGISSPLFFDSCDVLPLEDSKDVFDLFGGNDQAPEVGAAII</sequence>
<accession>A0A6A3HZP9</accession>
<evidence type="ECO:0000313" key="5">
    <source>
        <dbReference type="Proteomes" id="UP000460718"/>
    </source>
</evidence>
<dbReference type="EMBL" id="QXFZ01001457">
    <property type="protein sequence ID" value="KAE9090163.1"/>
    <property type="molecule type" value="Genomic_DNA"/>
</dbReference>
<name>A0A6A3HZP9_9STRA</name>
<evidence type="ECO:0000313" key="3">
    <source>
        <dbReference type="EMBL" id="KAE9090163.1"/>
    </source>
</evidence>
<proteinExistence type="predicted"/>
<protein>
    <submittedName>
        <fullName evidence="2">Uncharacterized protein</fullName>
    </submittedName>
</protein>
<feature type="region of interest" description="Disordered" evidence="1">
    <location>
        <begin position="43"/>
        <end position="77"/>
    </location>
</feature>
<feature type="compositionally biased region" description="Polar residues" evidence="1">
    <location>
        <begin position="65"/>
        <end position="77"/>
    </location>
</feature>
<dbReference type="Proteomes" id="UP000460718">
    <property type="component" value="Unassembled WGS sequence"/>
</dbReference>
<dbReference type="AlphaFoldDB" id="A0A6A3HZP9"/>
<comment type="caution">
    <text evidence="2">The sequence shown here is derived from an EMBL/GenBank/DDBJ whole genome shotgun (WGS) entry which is preliminary data.</text>
</comment>
<gene>
    <name evidence="3" type="ORF">PF007_g19340</name>
    <name evidence="2" type="ORF">PF011_g24184</name>
</gene>
<dbReference type="EMBL" id="QXFW01002704">
    <property type="protein sequence ID" value="KAE8976119.1"/>
    <property type="molecule type" value="Genomic_DNA"/>
</dbReference>
<organism evidence="2 5">
    <name type="scientific">Phytophthora fragariae</name>
    <dbReference type="NCBI Taxonomy" id="53985"/>
    <lineage>
        <taxon>Eukaryota</taxon>
        <taxon>Sar</taxon>
        <taxon>Stramenopiles</taxon>
        <taxon>Oomycota</taxon>
        <taxon>Peronosporomycetes</taxon>
        <taxon>Peronosporales</taxon>
        <taxon>Peronosporaceae</taxon>
        <taxon>Phytophthora</taxon>
    </lineage>
</organism>
<evidence type="ECO:0000313" key="4">
    <source>
        <dbReference type="Proteomes" id="UP000441208"/>
    </source>
</evidence>
<evidence type="ECO:0000256" key="1">
    <source>
        <dbReference type="SAM" id="MobiDB-lite"/>
    </source>
</evidence>
<evidence type="ECO:0000313" key="2">
    <source>
        <dbReference type="EMBL" id="KAE8976119.1"/>
    </source>
</evidence>
<dbReference type="Proteomes" id="UP000441208">
    <property type="component" value="Unassembled WGS sequence"/>
</dbReference>